<reference evidence="1 2" key="2">
    <citation type="submission" date="2010-03" db="EMBL/GenBank/DDBJ databases">
        <authorList>
            <person name="Pajon A."/>
        </authorList>
    </citation>
    <scope>NUCLEOTIDE SEQUENCE [LARGE SCALE GENOMIC DNA]</scope>
    <source>
        <strain evidence="1 2">A2-162</strain>
    </source>
</reference>
<proteinExistence type="predicted"/>
<dbReference type="AlphaFoldDB" id="D4LSY8"/>
<dbReference type="Proteomes" id="UP000008955">
    <property type="component" value="Chromosome"/>
</dbReference>
<dbReference type="RefSeq" id="WP_015542668.1">
    <property type="nucleotide sequence ID" value="NC_021022.1"/>
</dbReference>
<reference evidence="1 2" key="1">
    <citation type="submission" date="2010-03" db="EMBL/GenBank/DDBJ databases">
        <title>The genome sequence of Ruminococcus obeum A2-162.</title>
        <authorList>
            <consortium name="metaHIT consortium -- http://www.metahit.eu/"/>
            <person name="Pajon A."/>
            <person name="Turner K."/>
            <person name="Parkhill J."/>
            <person name="Duncan S."/>
            <person name="Flint H."/>
        </authorList>
    </citation>
    <scope>NUCLEOTIDE SEQUENCE [LARGE SCALE GENOMIC DNA]</scope>
    <source>
        <strain evidence="1 2">A2-162</strain>
    </source>
</reference>
<organism evidence="1 2">
    <name type="scientific">Blautia obeum A2-162</name>
    <dbReference type="NCBI Taxonomy" id="657314"/>
    <lineage>
        <taxon>Bacteria</taxon>
        <taxon>Bacillati</taxon>
        <taxon>Bacillota</taxon>
        <taxon>Clostridia</taxon>
        <taxon>Lachnospirales</taxon>
        <taxon>Lachnospiraceae</taxon>
        <taxon>Blautia</taxon>
    </lineage>
</organism>
<evidence type="ECO:0000313" key="2">
    <source>
        <dbReference type="Proteomes" id="UP000008955"/>
    </source>
</evidence>
<dbReference type="KEGG" id="rob:CK5_25950"/>
<name>D4LSY8_9FIRM</name>
<gene>
    <name evidence="1" type="ORF">CK5_25950</name>
</gene>
<keyword evidence="2" id="KW-1185">Reference proteome</keyword>
<dbReference type="EMBL" id="FP929054">
    <property type="protein sequence ID" value="CBL23896.1"/>
    <property type="molecule type" value="Genomic_DNA"/>
</dbReference>
<accession>D4LSY8</accession>
<evidence type="ECO:0000313" key="1">
    <source>
        <dbReference type="EMBL" id="CBL23896.1"/>
    </source>
</evidence>
<dbReference type="PATRIC" id="fig|657314.3.peg.2435"/>
<sequence>MSLFSKIKNVFNSSSIDIPDAQTIYFKNGEMYKVYPTDKESWYDARYLVSDGVKYDLENLDDLKRIPVPKFPAHQNIMGGYGVTGNLDYVLRMKAGSFYNRKDKIRCSACLWKCTELMFAHPFLSWDESHFYRIVQWHVEMGMFDEADKAEKYIYSVLDHDTNYQQLINHIKDNPEYIKQQEAFHKKNLMRKEYYYIFYELPELAPKSFSAYSRMKNAQTKNFLKLKEQAIKHGISIS</sequence>
<protein>
    <submittedName>
        <fullName evidence="1">Uncharacterized protein</fullName>
    </submittedName>
</protein>
<dbReference type="HOGENOM" id="CLU_1168885_0_0_9"/>